<keyword evidence="3" id="KW-1185">Reference proteome</keyword>
<feature type="chain" id="PRO_5002222545" evidence="1">
    <location>
        <begin position="24"/>
        <end position="66"/>
    </location>
</feature>
<keyword evidence="1" id="KW-0732">Signal</keyword>
<evidence type="ECO:0000313" key="2">
    <source>
        <dbReference type="EMBL" id="KIJ89561.1"/>
    </source>
</evidence>
<name>A0A0C9WWB7_9AGAR</name>
<organism evidence="2 3">
    <name type="scientific">Laccaria amethystina LaAM-08-1</name>
    <dbReference type="NCBI Taxonomy" id="1095629"/>
    <lineage>
        <taxon>Eukaryota</taxon>
        <taxon>Fungi</taxon>
        <taxon>Dikarya</taxon>
        <taxon>Basidiomycota</taxon>
        <taxon>Agaricomycotina</taxon>
        <taxon>Agaricomycetes</taxon>
        <taxon>Agaricomycetidae</taxon>
        <taxon>Agaricales</taxon>
        <taxon>Agaricineae</taxon>
        <taxon>Hydnangiaceae</taxon>
        <taxon>Laccaria</taxon>
    </lineage>
</organism>
<dbReference type="HOGENOM" id="CLU_2831538_0_0_1"/>
<feature type="signal peptide" evidence="1">
    <location>
        <begin position="1"/>
        <end position="23"/>
    </location>
</feature>
<proteinExistence type="predicted"/>
<gene>
    <name evidence="2" type="ORF">K443DRAFT_687227</name>
</gene>
<reference evidence="3" key="2">
    <citation type="submission" date="2015-01" db="EMBL/GenBank/DDBJ databases">
        <title>Evolutionary Origins and Diversification of the Mycorrhizal Mutualists.</title>
        <authorList>
            <consortium name="DOE Joint Genome Institute"/>
            <consortium name="Mycorrhizal Genomics Consortium"/>
            <person name="Kohler A."/>
            <person name="Kuo A."/>
            <person name="Nagy L.G."/>
            <person name="Floudas D."/>
            <person name="Copeland A."/>
            <person name="Barry K.W."/>
            <person name="Cichocki N."/>
            <person name="Veneault-Fourrey C."/>
            <person name="LaButti K."/>
            <person name="Lindquist E.A."/>
            <person name="Lipzen A."/>
            <person name="Lundell T."/>
            <person name="Morin E."/>
            <person name="Murat C."/>
            <person name="Riley R."/>
            <person name="Ohm R."/>
            <person name="Sun H."/>
            <person name="Tunlid A."/>
            <person name="Henrissat B."/>
            <person name="Grigoriev I.V."/>
            <person name="Hibbett D.S."/>
            <person name="Martin F."/>
        </authorList>
    </citation>
    <scope>NUCLEOTIDE SEQUENCE [LARGE SCALE GENOMIC DNA]</scope>
    <source>
        <strain evidence="3">LaAM-08-1</strain>
    </source>
</reference>
<evidence type="ECO:0000313" key="3">
    <source>
        <dbReference type="Proteomes" id="UP000054477"/>
    </source>
</evidence>
<dbReference type="Proteomes" id="UP000054477">
    <property type="component" value="Unassembled WGS sequence"/>
</dbReference>
<evidence type="ECO:0000256" key="1">
    <source>
        <dbReference type="SAM" id="SignalP"/>
    </source>
</evidence>
<reference evidence="2 3" key="1">
    <citation type="submission" date="2014-04" db="EMBL/GenBank/DDBJ databases">
        <authorList>
            <consortium name="DOE Joint Genome Institute"/>
            <person name="Kuo A."/>
            <person name="Kohler A."/>
            <person name="Nagy L.G."/>
            <person name="Floudas D."/>
            <person name="Copeland A."/>
            <person name="Barry K.W."/>
            <person name="Cichocki N."/>
            <person name="Veneault-Fourrey C."/>
            <person name="LaButti K."/>
            <person name="Lindquist E.A."/>
            <person name="Lipzen A."/>
            <person name="Lundell T."/>
            <person name="Morin E."/>
            <person name="Murat C."/>
            <person name="Sun H."/>
            <person name="Tunlid A."/>
            <person name="Henrissat B."/>
            <person name="Grigoriev I.V."/>
            <person name="Hibbett D.S."/>
            <person name="Martin F."/>
            <person name="Nordberg H.P."/>
            <person name="Cantor M.N."/>
            <person name="Hua S.X."/>
        </authorList>
    </citation>
    <scope>NUCLEOTIDE SEQUENCE [LARGE SCALE GENOMIC DNA]</scope>
    <source>
        <strain evidence="2 3">LaAM-08-1</strain>
    </source>
</reference>
<dbReference type="EMBL" id="KN839613">
    <property type="protein sequence ID" value="KIJ89561.1"/>
    <property type="molecule type" value="Genomic_DNA"/>
</dbReference>
<protein>
    <submittedName>
        <fullName evidence="2">Uncharacterized protein</fullName>
    </submittedName>
</protein>
<accession>A0A0C9WWB7</accession>
<dbReference type="AlphaFoldDB" id="A0A0C9WWB7"/>
<sequence length="66" mass="7466">MGTTGPFLHCPGLFILLWSGRLCLEKYQDACVAFHMLHLQEQILFIILAAGRREDRGHAQALIDTK</sequence>